<dbReference type="Proteomes" id="UP001163603">
    <property type="component" value="Chromosome 1"/>
</dbReference>
<proteinExistence type="predicted"/>
<reference evidence="2" key="1">
    <citation type="journal article" date="2023" name="G3 (Bethesda)">
        <title>Genome assembly and association tests identify interacting loci associated with vigor, precocity, and sex in interspecific pistachio rootstocks.</title>
        <authorList>
            <person name="Palmer W."/>
            <person name="Jacygrad E."/>
            <person name="Sagayaradj S."/>
            <person name="Cavanaugh K."/>
            <person name="Han R."/>
            <person name="Bertier L."/>
            <person name="Beede B."/>
            <person name="Kafkas S."/>
            <person name="Golino D."/>
            <person name="Preece J."/>
            <person name="Michelmore R."/>
        </authorList>
    </citation>
    <scope>NUCLEOTIDE SEQUENCE [LARGE SCALE GENOMIC DNA]</scope>
</reference>
<evidence type="ECO:0000313" key="2">
    <source>
        <dbReference type="Proteomes" id="UP001163603"/>
    </source>
</evidence>
<gene>
    <name evidence="1" type="ORF">Pint_02022</name>
</gene>
<comment type="caution">
    <text evidence="1">The sequence shown here is derived from an EMBL/GenBank/DDBJ whole genome shotgun (WGS) entry which is preliminary data.</text>
</comment>
<sequence>MALKCVAVLSWGDSGCKPSGFVFNPVKNYNTNTTRKWVCFGGFLGLSGNRTIRSVEDENLGKAATENDVSRKLYKDLSSLPKPLSVADLTVTPNSNTKVRISFKGLPGSCSEEAAIKSYPKCETVPCNEFEDAFKAVELWLADKAVLPIETSFGGSIHRNYDLLLRHRLHIVGEVQLFANVCLLALPGIRAEQLKRVLSHPQLLDTSDVFLSKLGVARENVDDTAGAAQYVATSGLRDAGVIASARAAEIYGLNILATKIQDDPDFLTRFLVLARDPIIPRTDKPFKTSIVFALDEGPGVLFKALAVFALRDISLTKIESRPQRKRPLRLVDDSNNGSAKYFDYLFFIDFEASMAEPRAQSALGHLQVSHIFMLGYLPNSASGRNLQHFFVCLVVIQQIQLRSCSRSHWETALVSGTEDVALIEYSWLSCCLISMFSLENWEGEAGDFQVFLLHIPKCARVISGTRADILVGQIDHSFEGMDGGIGSQCHDIWNSLQAMNVGVNGLHFQLFVFTDRKPCMIYWCLQAGVAAGTFPGHSSSIH</sequence>
<protein>
    <submittedName>
        <fullName evidence="1">Uncharacterized protein</fullName>
    </submittedName>
</protein>
<organism evidence="1 2">
    <name type="scientific">Pistacia integerrima</name>
    <dbReference type="NCBI Taxonomy" id="434235"/>
    <lineage>
        <taxon>Eukaryota</taxon>
        <taxon>Viridiplantae</taxon>
        <taxon>Streptophyta</taxon>
        <taxon>Embryophyta</taxon>
        <taxon>Tracheophyta</taxon>
        <taxon>Spermatophyta</taxon>
        <taxon>Magnoliopsida</taxon>
        <taxon>eudicotyledons</taxon>
        <taxon>Gunneridae</taxon>
        <taxon>Pentapetalae</taxon>
        <taxon>rosids</taxon>
        <taxon>malvids</taxon>
        <taxon>Sapindales</taxon>
        <taxon>Anacardiaceae</taxon>
        <taxon>Pistacia</taxon>
    </lineage>
</organism>
<dbReference type="EMBL" id="CM047736">
    <property type="protein sequence ID" value="KAJ0052774.1"/>
    <property type="molecule type" value="Genomic_DNA"/>
</dbReference>
<evidence type="ECO:0000313" key="1">
    <source>
        <dbReference type="EMBL" id="KAJ0052774.1"/>
    </source>
</evidence>
<name>A0ACC0ZLP4_9ROSI</name>
<keyword evidence="2" id="KW-1185">Reference proteome</keyword>
<accession>A0ACC0ZLP4</accession>